<comment type="subcellular location">
    <subcellularLocation>
        <location evidence="1">Endoplasmic reticulum</location>
    </subcellularLocation>
</comment>
<dbReference type="Pfam" id="PF01532">
    <property type="entry name" value="Glyco_hydro_47"/>
    <property type="match status" value="1"/>
</dbReference>
<dbReference type="PANTHER" id="PTHR45679">
    <property type="entry name" value="ER DEGRADATION-ENHANCING ALPHA-MANNOSIDASE-LIKE PROTEIN 2"/>
    <property type="match status" value="1"/>
</dbReference>
<evidence type="ECO:0000313" key="7">
    <source>
        <dbReference type="EMBL" id="QGN16233.1"/>
    </source>
</evidence>
<dbReference type="EMBL" id="CP015057">
    <property type="protein sequence ID" value="QGN16233.1"/>
    <property type="molecule type" value="Genomic_DNA"/>
</dbReference>
<evidence type="ECO:0000256" key="1">
    <source>
        <dbReference type="ARBA" id="ARBA00004240"/>
    </source>
</evidence>
<accession>A0ABX6EVB0</accession>
<dbReference type="SUPFAM" id="SSF48225">
    <property type="entry name" value="Seven-hairpin glycosidases"/>
    <property type="match status" value="1"/>
</dbReference>
<gene>
    <name evidence="7" type="primary">MNL1</name>
    <name evidence="7" type="ORF">FIM1_2937</name>
</gene>
<evidence type="ECO:0000256" key="2">
    <source>
        <dbReference type="ARBA" id="ARBA00007658"/>
    </source>
</evidence>
<dbReference type="PRINTS" id="PR00747">
    <property type="entry name" value="GLYHDRLASE47"/>
</dbReference>
<keyword evidence="5" id="KW-0378">Hydrolase</keyword>
<comment type="similarity">
    <text evidence="2 5">Belongs to the glycosyl hydrolase 47 family.</text>
</comment>
<feature type="signal peptide" evidence="6">
    <location>
        <begin position="1"/>
        <end position="22"/>
    </location>
</feature>
<keyword evidence="4" id="KW-0325">Glycoprotein</keyword>
<feature type="chain" id="PRO_5047387753" description="alpha-1,2-Mannosidase" evidence="6">
    <location>
        <begin position="23"/>
        <end position="780"/>
    </location>
</feature>
<dbReference type="PANTHER" id="PTHR45679:SF5">
    <property type="entry name" value="ER DEGRADATION-ENHANCING ALPHA-MANNOSIDASE-LIKE PROTEIN 1"/>
    <property type="match status" value="1"/>
</dbReference>
<dbReference type="InterPro" id="IPR036026">
    <property type="entry name" value="Seven-hairpin_glycosidases"/>
</dbReference>
<reference evidence="7 8" key="1">
    <citation type="submission" date="2016-03" db="EMBL/GenBank/DDBJ databases">
        <title>How can Kluyveromyces marxianus grow so fast - potential evolutionary course in Saccharomyces Complex revealed by comparative genomics.</title>
        <authorList>
            <person name="Mo W."/>
            <person name="Lu W."/>
            <person name="Yang X."/>
            <person name="Qi J."/>
            <person name="Lv H."/>
        </authorList>
    </citation>
    <scope>NUCLEOTIDE SEQUENCE [LARGE SCALE GENOMIC DNA]</scope>
    <source>
        <strain evidence="7 8">FIM1</strain>
    </source>
</reference>
<dbReference type="Gene3D" id="1.50.10.10">
    <property type="match status" value="1"/>
</dbReference>
<name>A0ABX6EVB0_KLUMA</name>
<protein>
    <recommendedName>
        <fullName evidence="5">alpha-1,2-Mannosidase</fullName>
        <ecNumber evidence="5">3.2.1.-</ecNumber>
    </recommendedName>
</protein>
<evidence type="ECO:0000256" key="3">
    <source>
        <dbReference type="ARBA" id="ARBA00022824"/>
    </source>
</evidence>
<dbReference type="InterPro" id="IPR044674">
    <property type="entry name" value="EDEM1/2/3"/>
</dbReference>
<dbReference type="InterPro" id="IPR001382">
    <property type="entry name" value="Glyco_hydro_47"/>
</dbReference>
<proteinExistence type="inferred from homology"/>
<organism evidence="7 8">
    <name type="scientific">Kluyveromyces marxianus</name>
    <name type="common">Yeast</name>
    <name type="synonym">Candida kefyr</name>
    <dbReference type="NCBI Taxonomy" id="4911"/>
    <lineage>
        <taxon>Eukaryota</taxon>
        <taxon>Fungi</taxon>
        <taxon>Dikarya</taxon>
        <taxon>Ascomycota</taxon>
        <taxon>Saccharomycotina</taxon>
        <taxon>Saccharomycetes</taxon>
        <taxon>Saccharomycetales</taxon>
        <taxon>Saccharomycetaceae</taxon>
        <taxon>Kluyveromyces</taxon>
    </lineage>
</organism>
<sequence>MLTGFIFVCFCILTWLTNTCLGFKAEPYSFTKPELHKYREQVRELFYHGFDSYLKYGYPFDEVRPISCKPKKRKFDNPQDTITNDVLGNFTTTLVDSLTTLAVLGDKERFTESLELFRNTVPDSFDLDSTVQLFETTIRLLGGMMSAHIYATDPRTKVYLGKKKYDGFLLKRCIILADKLLMAYLSPTGLPVPRINLRYGTSIDPGLLDENNAAATASPMFEFRLLSMLTLNDTYRQVTEFAFNRTWDLRSDLNLLPMSFSPYDTMVFNDISGTGASIDSFYETALKGSILFDDPWLYNVWETSIHALDAYSKTDWFYSNVGTSHGKTVMLWIDSLSAFFPGLLTLDGRIENAAKKHMMFSKLWSTYGGIPERWNFDIGVSSAEGGVQSAGKTKSVMDKYAAIPSPLDLEWYPLRPEFIESTYYLYRATKDVYYLNVAVRILDDITNRFKAKCGFTGFQNVLTGEKQDRMESFVLGETLKYLYLIFDEENELHNKLWNHVFSTEAHPFWINDKLKNQYELHKRKTRGRLHVSEMYKFHLMKAAYTMMGSKGKKNSKSSSSSVIPELPLQLEGQCDFVGQMNTAFQESNILSRDDLFEIDFRYWPSLQQPKWNKGYVSLELTPQLYNLWKGRGKLGNQHKCAVPKTRVFEGIISERTLRSRLINTHRLWGPSDSPAVYRFDSITGLRMRFYEQNLSIHTKRNDPLVYDVVNWKSCLPDTSNNVPPVLYTAIFIDGTELTDNDVVLVNRSALLTAQSVKYLSMNANHQLLINCIPVSNIYLE</sequence>
<dbReference type="Proteomes" id="UP000422736">
    <property type="component" value="Chromosome 4"/>
</dbReference>
<keyword evidence="6" id="KW-0732">Signal</keyword>
<keyword evidence="8" id="KW-1185">Reference proteome</keyword>
<dbReference type="EC" id="3.2.1.-" evidence="5"/>
<evidence type="ECO:0000256" key="5">
    <source>
        <dbReference type="RuleBase" id="RU361193"/>
    </source>
</evidence>
<dbReference type="InterPro" id="IPR012341">
    <property type="entry name" value="6hp_glycosidase-like_sf"/>
</dbReference>
<evidence type="ECO:0000256" key="4">
    <source>
        <dbReference type="ARBA" id="ARBA00023180"/>
    </source>
</evidence>
<evidence type="ECO:0000256" key="6">
    <source>
        <dbReference type="SAM" id="SignalP"/>
    </source>
</evidence>
<evidence type="ECO:0000313" key="8">
    <source>
        <dbReference type="Proteomes" id="UP000422736"/>
    </source>
</evidence>
<keyword evidence="5" id="KW-0326">Glycosidase</keyword>
<keyword evidence="3" id="KW-0256">Endoplasmic reticulum</keyword>